<dbReference type="WBParaSite" id="TCLT_0000810401-mRNA-1">
    <property type="protein sequence ID" value="TCLT_0000810401-mRNA-1"/>
    <property type="gene ID" value="TCLT_0000810401"/>
</dbReference>
<evidence type="ECO:0000313" key="3">
    <source>
        <dbReference type="WBParaSite" id="TCLT_0000810401-mRNA-1"/>
    </source>
</evidence>
<reference evidence="3" key="1">
    <citation type="submission" date="2016-04" db="UniProtKB">
        <authorList>
            <consortium name="WormBaseParasite"/>
        </authorList>
    </citation>
    <scope>IDENTIFICATION</scope>
</reference>
<dbReference type="OMA" id="MFNIGYV"/>
<name>A0A158RCM6_THECL</name>
<keyword evidence="2" id="KW-1185">Reference proteome</keyword>
<dbReference type="EMBL" id="UYYF01004582">
    <property type="protein sequence ID" value="VDN05617.1"/>
    <property type="molecule type" value="Genomic_DNA"/>
</dbReference>
<dbReference type="Proteomes" id="UP000276776">
    <property type="component" value="Unassembled WGS sequence"/>
</dbReference>
<evidence type="ECO:0000313" key="2">
    <source>
        <dbReference type="Proteomes" id="UP000276776"/>
    </source>
</evidence>
<protein>
    <submittedName>
        <fullName evidence="3">Nucleolar complex protein 4-like protein</fullName>
    </submittedName>
</protein>
<gene>
    <name evidence="1" type="ORF">TCLT_LOCUS8093</name>
</gene>
<accession>A0A158RCM6</accession>
<dbReference type="AlphaFoldDB" id="A0A158RCM6"/>
<sequence length="483" mass="56841">MDYEAIEDEEPETCFNITNVYGVGLLIEQNKINMLESEVIEGIEDWTDKQLLENIVQLIEEKNFKKVRCVVAKVSDKSMERIYRDLFKIVIDKCDSLSEKDKVLRRQYEGMLMVINAYGTKDDCSNDLRNTYLSLWIDRLKDTVVKYEPEVSVSKSRRCDLLDELLDKVLPFMYVPSTHMGVFIKKLNLLYNKCNRNLPLHTLTVVSSLKSKFCSFPLLYMPEYRLKIIIPALQHSLHISSSNMFNVSYVALVLRHSLHLVKNGSVGRDQLAFFLDFLSSLLLCCEEWNLHNVREVCADLVRTFLFKFESQSRVLIIRALFKKMSEFETQPKLKTQILAWIVDLYRFNMTQEAFIKELGYFWNDIITKHYSSLSDGLHFYLSAFVLAQEQCLRRMKPEIISNVYYRFLQPFQVKRLSDWTTLLEKQDDIFDKDQKPVGDGNLKSLEMQTHLQMDRQALPLLQFQYLQTITYVCKLLEEENRVL</sequence>
<proteinExistence type="predicted"/>
<evidence type="ECO:0000313" key="1">
    <source>
        <dbReference type="EMBL" id="VDN05617.1"/>
    </source>
</evidence>
<organism evidence="3">
    <name type="scientific">Thelazia callipaeda</name>
    <name type="common">Oriental eyeworm</name>
    <name type="synonym">Parasitic nematode</name>
    <dbReference type="NCBI Taxonomy" id="103827"/>
    <lineage>
        <taxon>Eukaryota</taxon>
        <taxon>Metazoa</taxon>
        <taxon>Ecdysozoa</taxon>
        <taxon>Nematoda</taxon>
        <taxon>Chromadorea</taxon>
        <taxon>Rhabditida</taxon>
        <taxon>Spirurina</taxon>
        <taxon>Spiruromorpha</taxon>
        <taxon>Thelazioidea</taxon>
        <taxon>Thelaziidae</taxon>
        <taxon>Thelazia</taxon>
    </lineage>
</organism>
<dbReference type="OrthoDB" id="5860250at2759"/>
<reference evidence="1 2" key="2">
    <citation type="submission" date="2018-11" db="EMBL/GenBank/DDBJ databases">
        <authorList>
            <consortium name="Pathogen Informatics"/>
        </authorList>
    </citation>
    <scope>NUCLEOTIDE SEQUENCE [LARGE SCALE GENOMIC DNA]</scope>
</reference>